<evidence type="ECO:0000313" key="3">
    <source>
        <dbReference type="EMBL" id="VFT82161.1"/>
    </source>
</evidence>
<dbReference type="SUPFAM" id="SSF53448">
    <property type="entry name" value="Nucleotide-diphospho-sugar transferases"/>
    <property type="match status" value="1"/>
</dbReference>
<dbReference type="Proteomes" id="UP000332933">
    <property type="component" value="Unassembled WGS sequence"/>
</dbReference>
<feature type="transmembrane region" description="Helical" evidence="1">
    <location>
        <begin position="634"/>
        <end position="654"/>
    </location>
</feature>
<proteinExistence type="predicted"/>
<reference evidence="2" key="2">
    <citation type="submission" date="2019-06" db="EMBL/GenBank/DDBJ databases">
        <title>Genomics analysis of Aphanomyces spp. identifies a new class of oomycete effector associated with host adaptation.</title>
        <authorList>
            <person name="Gaulin E."/>
        </authorList>
    </citation>
    <scope>NUCLEOTIDE SEQUENCE</scope>
    <source>
        <strain evidence="2">CBS 578.67</strain>
    </source>
</reference>
<feature type="transmembrane region" description="Helical" evidence="1">
    <location>
        <begin position="737"/>
        <end position="758"/>
    </location>
</feature>
<dbReference type="GO" id="GO:0016020">
    <property type="term" value="C:membrane"/>
    <property type="evidence" value="ECO:0007669"/>
    <property type="project" value="TreeGrafter"/>
</dbReference>
<feature type="transmembrane region" description="Helical" evidence="1">
    <location>
        <begin position="660"/>
        <end position="681"/>
    </location>
</feature>
<dbReference type="Gene3D" id="3.90.550.10">
    <property type="entry name" value="Spore Coat Polysaccharide Biosynthesis Protein SpsA, Chain A"/>
    <property type="match status" value="1"/>
</dbReference>
<keyword evidence="4" id="KW-1185">Reference proteome</keyword>
<accession>A0A485KGD6</accession>
<feature type="transmembrane region" description="Helical" evidence="1">
    <location>
        <begin position="793"/>
        <end position="811"/>
    </location>
</feature>
<name>A0A485KGD6_9STRA</name>
<evidence type="ECO:0000313" key="4">
    <source>
        <dbReference type="Proteomes" id="UP000332933"/>
    </source>
</evidence>
<evidence type="ECO:0000313" key="2">
    <source>
        <dbReference type="EMBL" id="KAF0711822.1"/>
    </source>
</evidence>
<dbReference type="InterPro" id="IPR029044">
    <property type="entry name" value="Nucleotide-diphossugar_trans"/>
</dbReference>
<sequence>MKLAVSLCDPQRTIQKIAIGSFSLPTMEPKDDLNVFAVDLRRASQLARISYDELIAGIHTDEATPLQGVYVDDLDSSGHDGDDDKLDALVLTSTMTTAFGVPLCLQQLNGKSVVEHALSQLLLAGINRAVVAVSSSAIRTHVEKSVLFSRMTIVFLEVRPKVLDSMPETVLTARHFFTGSFLVLAPNRVVDKQLVEAFVSFHRQHQSVCMLIEPNPTIACRMDPATIRVQLDPDRPATLLQLGRDRPTFDGVDVGLFVVPDQVFGVLDRMSSTRPSTFSECLVAGFAPTSSIHAMATDHDQRWLGVDTTDQMVHVVETNAIASFAAYDFPVAAPTKVQPRRSLVLAMATNTVSQAVAAAAARARPPSATPSETTFEGFVVPVKDKPVDEAQPLLSVKVADCTLPSDVAPSSAVVVHHAHEYSLSIPVAATTMSTAAATSSTTAYLIQQHGDQPLVLAVPTDGSTVTTTMSTSFVRRISGLPSGVKQIALEARVADDMIDVQLSVHKSVPLLAYGILGLALVAVSSQGAAMQSLVGVPPLLKMAWRFFGASCLFAGLSIAAYWDTGRLPTLSPAIVRDAAVCIVSYAVYAGTFIWALDHTSVSHVYIFSNAHSLLIVLAKCVAGHHVAAMEASGALLGIVGGIITTADTSAAAVGDADGNVPPSVGGDIVALVGAVGAVFYLTCAKDLQGKVGVWNFCFGLFTGTWIVLAVTLVALQVDMVFFSVDPHRGFFGWVHHLGIEAVLVLVVTTMGTMGFVTSMKYFSSLVVSVTMLLEPVVATGICIVLGMAPIPGWLTFAGGVAVMGGTLLVIWSTGGEHTETTNVTEAVLQSTYGNTKGHPVDERVGSVQSPCLM</sequence>
<dbReference type="EMBL" id="CAADRA010001505">
    <property type="protein sequence ID" value="VFT82161.1"/>
    <property type="molecule type" value="Genomic_DNA"/>
</dbReference>
<keyword evidence="1" id="KW-1133">Transmembrane helix</keyword>
<feature type="transmembrane region" description="Helical" evidence="1">
    <location>
        <begin position="574"/>
        <end position="596"/>
    </location>
</feature>
<gene>
    <name evidence="3" type="primary">Aste57867_5080</name>
    <name evidence="2" type="ORF">As57867_005067</name>
    <name evidence="3" type="ORF">ASTE57867_5080</name>
</gene>
<dbReference type="OrthoDB" id="74158at2759"/>
<feature type="transmembrane region" description="Helical" evidence="1">
    <location>
        <begin position="510"/>
        <end position="530"/>
    </location>
</feature>
<dbReference type="AlphaFoldDB" id="A0A485KGD6"/>
<reference evidence="3 4" key="1">
    <citation type="submission" date="2019-03" db="EMBL/GenBank/DDBJ databases">
        <authorList>
            <person name="Gaulin E."/>
            <person name="Dumas B."/>
        </authorList>
    </citation>
    <scope>NUCLEOTIDE SEQUENCE [LARGE SCALE GENOMIC DNA]</scope>
    <source>
        <strain evidence="3">CBS 568.67</strain>
    </source>
</reference>
<feature type="transmembrane region" description="Helical" evidence="1">
    <location>
        <begin position="542"/>
        <end position="562"/>
    </location>
</feature>
<evidence type="ECO:0000256" key="1">
    <source>
        <dbReference type="SAM" id="Phobius"/>
    </source>
</evidence>
<feature type="transmembrane region" description="Helical" evidence="1">
    <location>
        <begin position="693"/>
        <end position="717"/>
    </location>
</feature>
<keyword evidence="1" id="KW-0812">Transmembrane</keyword>
<protein>
    <submittedName>
        <fullName evidence="3">Aste57867_5080 protein</fullName>
    </submittedName>
</protein>
<organism evidence="3 4">
    <name type="scientific">Aphanomyces stellatus</name>
    <dbReference type="NCBI Taxonomy" id="120398"/>
    <lineage>
        <taxon>Eukaryota</taxon>
        <taxon>Sar</taxon>
        <taxon>Stramenopiles</taxon>
        <taxon>Oomycota</taxon>
        <taxon>Saprolegniomycetes</taxon>
        <taxon>Saprolegniales</taxon>
        <taxon>Verrucalvaceae</taxon>
        <taxon>Aphanomyces</taxon>
    </lineage>
</organism>
<dbReference type="PANTHER" id="PTHR22911">
    <property type="entry name" value="ACYL-MALONYL CONDENSING ENZYME-RELATED"/>
    <property type="match status" value="1"/>
</dbReference>
<dbReference type="PANTHER" id="PTHR22911:SF79">
    <property type="entry name" value="MOBA-LIKE NTP TRANSFERASE DOMAIN-CONTAINING PROTEIN"/>
    <property type="match status" value="1"/>
</dbReference>
<feature type="transmembrane region" description="Helical" evidence="1">
    <location>
        <begin position="765"/>
        <end position="787"/>
    </location>
</feature>
<keyword evidence="1" id="KW-0472">Membrane</keyword>
<dbReference type="EMBL" id="VJMH01001504">
    <property type="protein sequence ID" value="KAF0711822.1"/>
    <property type="molecule type" value="Genomic_DNA"/>
</dbReference>